<proteinExistence type="predicted"/>
<reference evidence="2 3" key="1">
    <citation type="submission" date="2019-01" db="EMBL/GenBank/DDBJ databases">
        <title>Muriicola soli sp. nov., isolated from soil.</title>
        <authorList>
            <person name="Kang H.J."/>
            <person name="Kim S.B."/>
        </authorList>
    </citation>
    <scope>NUCLEOTIDE SEQUENCE [LARGE SCALE GENOMIC DNA]</scope>
    <source>
        <strain evidence="2 3">MMS17-SY002</strain>
    </source>
</reference>
<organism evidence="2 3">
    <name type="scientific">Muriicola soli</name>
    <dbReference type="NCBI Taxonomy" id="2507538"/>
    <lineage>
        <taxon>Bacteria</taxon>
        <taxon>Pseudomonadati</taxon>
        <taxon>Bacteroidota</taxon>
        <taxon>Flavobacteriia</taxon>
        <taxon>Flavobacteriales</taxon>
        <taxon>Flavobacteriaceae</taxon>
        <taxon>Muriicola</taxon>
    </lineage>
</organism>
<dbReference type="EMBL" id="CP035544">
    <property type="protein sequence ID" value="QBA63959.1"/>
    <property type="molecule type" value="Genomic_DNA"/>
</dbReference>
<dbReference type="AlphaFoldDB" id="A0A411E8E9"/>
<keyword evidence="1" id="KW-1133">Transmembrane helix</keyword>
<keyword evidence="1" id="KW-0472">Membrane</keyword>
<protein>
    <submittedName>
        <fullName evidence="2">Uncharacterized protein</fullName>
    </submittedName>
</protein>
<dbReference type="RefSeq" id="WP_129603444.1">
    <property type="nucleotide sequence ID" value="NZ_CP035544.1"/>
</dbReference>
<dbReference type="KEGG" id="mur:EQY75_05055"/>
<keyword evidence="1" id="KW-0812">Transmembrane</keyword>
<keyword evidence="3" id="KW-1185">Reference proteome</keyword>
<dbReference type="Proteomes" id="UP000290889">
    <property type="component" value="Chromosome"/>
</dbReference>
<evidence type="ECO:0000256" key="1">
    <source>
        <dbReference type="SAM" id="Phobius"/>
    </source>
</evidence>
<dbReference type="OrthoDB" id="821805at2"/>
<dbReference type="Pfam" id="PF19578">
    <property type="entry name" value="DUF6090"/>
    <property type="match status" value="1"/>
</dbReference>
<feature type="transmembrane region" description="Helical" evidence="1">
    <location>
        <begin position="21"/>
        <end position="45"/>
    </location>
</feature>
<dbReference type="InterPro" id="IPR045749">
    <property type="entry name" value="DUF6090"/>
</dbReference>
<sequence length="242" mass="28310">MIKFFRKIRQNLLSENKFSKYLIYAIGEILLVIIGILIAVSINGWNEDRKLKNAEQSILKDLKQEMIINLKALEFAIEENEKSFQTAIEMRALFRDRAAFDKMSDSMFYTSFRKLNWNVTYDPQNGILNSIISSGQINQLSNKELKYLLASLKELTTDAIENTRKIEAQRDDLIKSAWTDAMIIKDGKNLGLNMKSIYEHPEFRWATSHLFYFQRKDGLKEEKELRATLENIIELINENINK</sequence>
<evidence type="ECO:0000313" key="3">
    <source>
        <dbReference type="Proteomes" id="UP000290889"/>
    </source>
</evidence>
<gene>
    <name evidence="2" type="ORF">EQY75_05055</name>
</gene>
<accession>A0A411E8E9</accession>
<name>A0A411E8E9_9FLAO</name>
<evidence type="ECO:0000313" key="2">
    <source>
        <dbReference type="EMBL" id="QBA63959.1"/>
    </source>
</evidence>